<feature type="transmembrane region" description="Helical" evidence="2">
    <location>
        <begin position="49"/>
        <end position="67"/>
    </location>
</feature>
<feature type="transmembrane region" description="Helical" evidence="2">
    <location>
        <begin position="546"/>
        <end position="568"/>
    </location>
</feature>
<dbReference type="SUPFAM" id="SSF103473">
    <property type="entry name" value="MFS general substrate transporter"/>
    <property type="match status" value="1"/>
</dbReference>
<dbReference type="Proteomes" id="UP001208570">
    <property type="component" value="Unassembled WGS sequence"/>
</dbReference>
<feature type="transmembrane region" description="Helical" evidence="2">
    <location>
        <begin position="481"/>
        <end position="503"/>
    </location>
</feature>
<dbReference type="AlphaFoldDB" id="A0AAD9ITS3"/>
<name>A0AAD9ITS3_9ANNE</name>
<feature type="transmembrane region" description="Helical" evidence="2">
    <location>
        <begin position="425"/>
        <end position="443"/>
    </location>
</feature>
<feature type="region of interest" description="Disordered" evidence="1">
    <location>
        <begin position="572"/>
        <end position="592"/>
    </location>
</feature>
<feature type="compositionally biased region" description="Basic and acidic residues" evidence="1">
    <location>
        <begin position="572"/>
        <end position="586"/>
    </location>
</feature>
<dbReference type="PANTHER" id="PTHR11360">
    <property type="entry name" value="MONOCARBOXYLATE TRANSPORTER"/>
    <property type="match status" value="1"/>
</dbReference>
<comment type="caution">
    <text evidence="3">The sequence shown here is derived from an EMBL/GenBank/DDBJ whole genome shotgun (WGS) entry which is preliminary data.</text>
</comment>
<feature type="transmembrane region" description="Helical" evidence="2">
    <location>
        <begin position="137"/>
        <end position="157"/>
    </location>
</feature>
<sequence>MAEVPIDKGVAWFILLGAFISGFFTVGGFKSVGILFVHVLERYEASQSLTAWMMGLMSFGLAIYSPISTAVGIRYTYRVSVMLGGFAMHLGFLLCVFAPNVYFIIAVLGGFIGFGNGFLYTPSMIMVGQYFDKHRSLAMGIAAAGGSFGQLVVPLIIRFLLDHYGYQGCMLIYSGIVLNGVVGGALLRPQSFYRSGKRRTNGRVFKVEHDAVADQMVHTPSHSVNSLTFKSQIQDSLTSTPVCALDGSPHVASLENMEETILNSGPESQDHNVAVAQDPDCDIQTDGQKIDKNELEVVSNTERDITSGGDDEVARVGLALLYRSTGSLQMVDVNSDRNRDAEDPGLCDSKQANIEDLLHKEKNCWIKCCYICCSPFVKLFDRAFLIRSVFWLYFFGVCFANAGYIDQFIFIPPFAKEIGISKFHTAGILAASGVADLIGRLAGGFFNSLRLLKTNIFMSLTLFISGVGILVTLVFHSYPSLMVHGIILGLIGGMYIAMVPIVLVHIVGLSKFPQAFAFTMMGVGFTNLPLPSLFGKISEIRGSYTLSFILLNVMMVCSGFLFIILSSVQSREDRRQKGEKTDKDKADLEDDK</sequence>
<reference evidence="3" key="1">
    <citation type="journal article" date="2023" name="Mol. Biol. Evol.">
        <title>Third-Generation Sequencing Reveals the Adaptive Role of the Epigenome in Three Deep-Sea Polychaetes.</title>
        <authorList>
            <person name="Perez M."/>
            <person name="Aroh O."/>
            <person name="Sun Y."/>
            <person name="Lan Y."/>
            <person name="Juniper S.K."/>
            <person name="Young C.R."/>
            <person name="Angers B."/>
            <person name="Qian P.Y."/>
        </authorList>
    </citation>
    <scope>NUCLEOTIDE SEQUENCE</scope>
    <source>
        <strain evidence="3">P08H-3</strain>
    </source>
</reference>
<keyword evidence="4" id="KW-1185">Reference proteome</keyword>
<feature type="transmembrane region" description="Helical" evidence="2">
    <location>
        <begin position="384"/>
        <end position="405"/>
    </location>
</feature>
<evidence type="ECO:0000256" key="1">
    <source>
        <dbReference type="SAM" id="MobiDB-lite"/>
    </source>
</evidence>
<evidence type="ECO:0000313" key="4">
    <source>
        <dbReference type="Proteomes" id="UP001208570"/>
    </source>
</evidence>
<proteinExistence type="predicted"/>
<dbReference type="Gene3D" id="1.20.1250.20">
    <property type="entry name" value="MFS general substrate transporter like domains"/>
    <property type="match status" value="2"/>
</dbReference>
<dbReference type="InterPro" id="IPR011701">
    <property type="entry name" value="MFS"/>
</dbReference>
<dbReference type="Pfam" id="PF07690">
    <property type="entry name" value="MFS_1"/>
    <property type="match status" value="2"/>
</dbReference>
<feature type="transmembrane region" description="Helical" evidence="2">
    <location>
        <begin position="105"/>
        <end position="125"/>
    </location>
</feature>
<gene>
    <name evidence="3" type="ORF">LSH36_1308g00014</name>
</gene>
<feature type="transmembrane region" description="Helical" evidence="2">
    <location>
        <begin position="163"/>
        <end position="187"/>
    </location>
</feature>
<feature type="transmembrane region" description="Helical" evidence="2">
    <location>
        <begin position="455"/>
        <end position="475"/>
    </location>
</feature>
<evidence type="ECO:0000313" key="3">
    <source>
        <dbReference type="EMBL" id="KAK2140569.1"/>
    </source>
</evidence>
<feature type="transmembrane region" description="Helical" evidence="2">
    <location>
        <begin position="79"/>
        <end position="99"/>
    </location>
</feature>
<keyword evidence="2" id="KW-0472">Membrane</keyword>
<dbReference type="PANTHER" id="PTHR11360:SF306">
    <property type="entry name" value="RE01051P"/>
    <property type="match status" value="1"/>
</dbReference>
<accession>A0AAD9ITS3</accession>
<dbReference type="InterPro" id="IPR036259">
    <property type="entry name" value="MFS_trans_sf"/>
</dbReference>
<keyword evidence="2" id="KW-0812">Transmembrane</keyword>
<organism evidence="3 4">
    <name type="scientific">Paralvinella palmiformis</name>
    <dbReference type="NCBI Taxonomy" id="53620"/>
    <lineage>
        <taxon>Eukaryota</taxon>
        <taxon>Metazoa</taxon>
        <taxon>Spiralia</taxon>
        <taxon>Lophotrochozoa</taxon>
        <taxon>Annelida</taxon>
        <taxon>Polychaeta</taxon>
        <taxon>Sedentaria</taxon>
        <taxon>Canalipalpata</taxon>
        <taxon>Terebellida</taxon>
        <taxon>Terebelliformia</taxon>
        <taxon>Alvinellidae</taxon>
        <taxon>Paralvinella</taxon>
    </lineage>
</organism>
<feature type="transmembrane region" description="Helical" evidence="2">
    <location>
        <begin position="12"/>
        <end position="37"/>
    </location>
</feature>
<protein>
    <submittedName>
        <fullName evidence="3">Uncharacterized protein</fullName>
    </submittedName>
</protein>
<dbReference type="InterPro" id="IPR050327">
    <property type="entry name" value="Proton-linked_MCT"/>
</dbReference>
<feature type="transmembrane region" description="Helical" evidence="2">
    <location>
        <begin position="515"/>
        <end position="534"/>
    </location>
</feature>
<keyword evidence="2" id="KW-1133">Transmembrane helix</keyword>
<dbReference type="GO" id="GO:0008028">
    <property type="term" value="F:monocarboxylic acid transmembrane transporter activity"/>
    <property type="evidence" value="ECO:0007669"/>
    <property type="project" value="TreeGrafter"/>
</dbReference>
<evidence type="ECO:0000256" key="2">
    <source>
        <dbReference type="SAM" id="Phobius"/>
    </source>
</evidence>
<dbReference type="EMBL" id="JAODUP010001308">
    <property type="protein sequence ID" value="KAK2140569.1"/>
    <property type="molecule type" value="Genomic_DNA"/>
</dbReference>